<dbReference type="Pfam" id="PF14223">
    <property type="entry name" value="Retrotran_gag_2"/>
    <property type="match status" value="1"/>
</dbReference>
<evidence type="ECO:0000313" key="2">
    <source>
        <dbReference type="EMBL" id="KAF8396197.1"/>
    </source>
</evidence>
<comment type="caution">
    <text evidence="2">The sequence shown here is derived from an EMBL/GenBank/DDBJ whole genome shotgun (WGS) entry which is preliminary data.</text>
</comment>
<evidence type="ECO:0000313" key="3">
    <source>
        <dbReference type="Proteomes" id="UP000655225"/>
    </source>
</evidence>
<dbReference type="OrthoDB" id="1845088at2759"/>
<feature type="region of interest" description="Disordered" evidence="1">
    <location>
        <begin position="205"/>
        <end position="248"/>
    </location>
</feature>
<dbReference type="EMBL" id="JABCRI010000012">
    <property type="protein sequence ID" value="KAF8396197.1"/>
    <property type="molecule type" value="Genomic_DNA"/>
</dbReference>
<name>A0A835DCY0_TETSI</name>
<dbReference type="OMA" id="THCRASI"/>
<feature type="region of interest" description="Disordered" evidence="1">
    <location>
        <begin position="457"/>
        <end position="525"/>
    </location>
</feature>
<organism evidence="2 3">
    <name type="scientific">Tetracentron sinense</name>
    <name type="common">Spur-leaf</name>
    <dbReference type="NCBI Taxonomy" id="13715"/>
    <lineage>
        <taxon>Eukaryota</taxon>
        <taxon>Viridiplantae</taxon>
        <taxon>Streptophyta</taxon>
        <taxon>Embryophyta</taxon>
        <taxon>Tracheophyta</taxon>
        <taxon>Spermatophyta</taxon>
        <taxon>Magnoliopsida</taxon>
        <taxon>Trochodendrales</taxon>
        <taxon>Trochodendraceae</taxon>
        <taxon>Tetracentron</taxon>
    </lineage>
</organism>
<reference evidence="2 3" key="1">
    <citation type="submission" date="2020-04" db="EMBL/GenBank/DDBJ databases">
        <title>Plant Genome Project.</title>
        <authorList>
            <person name="Zhang R.-G."/>
        </authorList>
    </citation>
    <scope>NUCLEOTIDE SEQUENCE [LARGE SCALE GENOMIC DNA]</scope>
    <source>
        <strain evidence="2">YNK0</strain>
        <tissue evidence="2">Leaf</tissue>
    </source>
</reference>
<keyword evidence="3" id="KW-1185">Reference proteome</keyword>
<proteinExistence type="predicted"/>
<feature type="compositionally biased region" description="Low complexity" evidence="1">
    <location>
        <begin position="459"/>
        <end position="474"/>
    </location>
</feature>
<gene>
    <name evidence="2" type="ORF">HHK36_017810</name>
</gene>
<sequence length="615" mass="68251">MRYHHEHLYRSQSISVEALKHYTNVVPSDQLLPLIESVNLLDHIVADGAEPKQLIATQDGKEEHNPVYSSWKREDRLLKNLIVGTLSEQVHSLVVGLDCARDVWRCLEESFAGASKEREVDLILQLHSIKKGNSNVPDFLQKFKTLCDELAAIQKPVSDDDKVAWAITGLDSSYDALTNAILARPPLPSFTQFVTSLIAYDRRMQSRSSSKDSVNDSQAYVGQRQNRGNRNNRGWTPNRHSGIGNTNFNSRGRGDISCQICGKGGHNALRCWNRFNHSYQAEEIPQALAAMSITDPQDPDWIPDTGASSHMTNNLDEKCCMFEFDSRGFVIKDQKSRKVLARGIRDGNLYSLGQEKGRALFSSRHRKTFELVWHQRLGHPHEKVVHDLEITTFAEWLDNASDDIDPILPSTQVAVPDKTNPSSLQNVAHGISLSDDTPIIQDAAQIDVPILASPPLPLLPHSNSHGSSDGSSPSPVRPPSVLPTTLPTSQAPSPKVSSPVLHQADPGRHLSLNKHPMRTRGKDKAGLIHSSVSNTPTEPQTVKSALQHPSWTAAMKEELNALRDNSTWTLVPRTPEMNVVALIALHKNKQLSESDSPEMNVKDIPRQDPDALEIL</sequence>
<feature type="compositionally biased region" description="Low complexity" evidence="1">
    <location>
        <begin position="215"/>
        <end position="234"/>
    </location>
</feature>
<feature type="compositionally biased region" description="Basic and acidic residues" evidence="1">
    <location>
        <begin position="205"/>
        <end position="214"/>
    </location>
</feature>
<accession>A0A835DCY0</accession>
<dbReference type="AlphaFoldDB" id="A0A835DCY0"/>
<dbReference type="Proteomes" id="UP000655225">
    <property type="component" value="Unassembled WGS sequence"/>
</dbReference>
<dbReference type="PANTHER" id="PTHR47481:SF10">
    <property type="entry name" value="COPIA-LIKE POLYPROTEIN_RETROTRANSPOSON"/>
    <property type="match status" value="1"/>
</dbReference>
<protein>
    <submittedName>
        <fullName evidence="2">Uncharacterized protein</fullName>
    </submittedName>
</protein>
<evidence type="ECO:0000256" key="1">
    <source>
        <dbReference type="SAM" id="MobiDB-lite"/>
    </source>
</evidence>
<dbReference type="PANTHER" id="PTHR47481">
    <property type="match status" value="1"/>
</dbReference>
<feature type="compositionally biased region" description="Basic and acidic residues" evidence="1">
    <location>
        <begin position="600"/>
        <end position="609"/>
    </location>
</feature>
<feature type="region of interest" description="Disordered" evidence="1">
    <location>
        <begin position="591"/>
        <end position="615"/>
    </location>
</feature>